<evidence type="ECO:0000313" key="2">
    <source>
        <dbReference type="EMBL" id="TCC94191.1"/>
    </source>
</evidence>
<organism evidence="2 3">
    <name type="scientific">Pedobacter frigiditerrae</name>
    <dbReference type="NCBI Taxonomy" id="2530452"/>
    <lineage>
        <taxon>Bacteria</taxon>
        <taxon>Pseudomonadati</taxon>
        <taxon>Bacteroidota</taxon>
        <taxon>Sphingobacteriia</taxon>
        <taxon>Sphingobacteriales</taxon>
        <taxon>Sphingobacteriaceae</taxon>
        <taxon>Pedobacter</taxon>
    </lineage>
</organism>
<dbReference type="SUPFAM" id="SSF46785">
    <property type="entry name" value="Winged helix' DNA-binding domain"/>
    <property type="match status" value="1"/>
</dbReference>
<evidence type="ECO:0000313" key="3">
    <source>
        <dbReference type="Proteomes" id="UP000292884"/>
    </source>
</evidence>
<dbReference type="InterPro" id="IPR036390">
    <property type="entry name" value="WH_DNA-bd_sf"/>
</dbReference>
<evidence type="ECO:0000259" key="1">
    <source>
        <dbReference type="Pfam" id="PF01325"/>
    </source>
</evidence>
<dbReference type="InterPro" id="IPR036388">
    <property type="entry name" value="WH-like_DNA-bd_sf"/>
</dbReference>
<dbReference type="Gene3D" id="1.10.10.10">
    <property type="entry name" value="Winged helix-like DNA-binding domain superfamily/Winged helix DNA-binding domain"/>
    <property type="match status" value="1"/>
</dbReference>
<protein>
    <submittedName>
        <fullName evidence="2">HTH domain-containing protein</fullName>
    </submittedName>
</protein>
<sequence length="68" mass="8027">MSIARRRQKLQKLLFMLKHKQVQTAAAVAQQLHCHPSTVVKLLYRLRKDGYQITYDKSLKRYVLVEEG</sequence>
<dbReference type="Pfam" id="PF01325">
    <property type="entry name" value="Fe_dep_repress"/>
    <property type="match status" value="1"/>
</dbReference>
<accession>A0A4R0N2Y1</accession>
<name>A0A4R0N2Y1_9SPHI</name>
<proteinExistence type="predicted"/>
<dbReference type="EMBL" id="SJSK01000001">
    <property type="protein sequence ID" value="TCC94191.1"/>
    <property type="molecule type" value="Genomic_DNA"/>
</dbReference>
<dbReference type="RefSeq" id="WP_165501708.1">
    <property type="nucleotide sequence ID" value="NZ_SJSK01000001.1"/>
</dbReference>
<comment type="caution">
    <text evidence="2">The sequence shown here is derived from an EMBL/GenBank/DDBJ whole genome shotgun (WGS) entry which is preliminary data.</text>
</comment>
<keyword evidence="3" id="KW-1185">Reference proteome</keyword>
<dbReference type="InterPro" id="IPR022687">
    <property type="entry name" value="HTH_DTXR"/>
</dbReference>
<dbReference type="Proteomes" id="UP000292884">
    <property type="component" value="Unassembled WGS sequence"/>
</dbReference>
<dbReference type="AlphaFoldDB" id="A0A4R0N2Y1"/>
<gene>
    <name evidence="2" type="ORF">EZ428_05275</name>
</gene>
<feature type="domain" description="HTH dtxR-type" evidence="1">
    <location>
        <begin position="17"/>
        <end position="54"/>
    </location>
</feature>
<reference evidence="2 3" key="1">
    <citation type="submission" date="2019-02" db="EMBL/GenBank/DDBJ databases">
        <title>Pedobacter sp. RP-1-13 sp. nov., isolated from Arctic soil.</title>
        <authorList>
            <person name="Dahal R.H."/>
        </authorList>
    </citation>
    <scope>NUCLEOTIDE SEQUENCE [LARGE SCALE GENOMIC DNA]</scope>
    <source>
        <strain evidence="2 3">RP-1-13</strain>
    </source>
</reference>